<evidence type="ECO:0000259" key="7">
    <source>
        <dbReference type="Pfam" id="PF00884"/>
    </source>
</evidence>
<gene>
    <name evidence="8" type="ORF">OTU49_002756</name>
</gene>
<feature type="non-terminal residue" evidence="8">
    <location>
        <position position="409"/>
    </location>
</feature>
<keyword evidence="9" id="KW-1185">Reference proteome</keyword>
<feature type="domain" description="Sulfatase N-terminal" evidence="7">
    <location>
        <begin position="34"/>
        <end position="357"/>
    </location>
</feature>
<accession>A0AAW0X8W1</accession>
<evidence type="ECO:0000256" key="3">
    <source>
        <dbReference type="ARBA" id="ARBA00022723"/>
    </source>
</evidence>
<evidence type="ECO:0000313" key="8">
    <source>
        <dbReference type="EMBL" id="KAK8740895.1"/>
    </source>
</evidence>
<dbReference type="PROSITE" id="PS00149">
    <property type="entry name" value="SULFATASE_2"/>
    <property type="match status" value="1"/>
</dbReference>
<dbReference type="PANTHER" id="PTHR42693:SF47">
    <property type="entry name" value="N-ACETYLGALACTOSAMINE-6-SULFATASE"/>
    <property type="match status" value="1"/>
</dbReference>
<protein>
    <recommendedName>
        <fullName evidence="7">Sulfatase N-terminal domain-containing protein</fullName>
    </recommendedName>
</protein>
<evidence type="ECO:0000256" key="1">
    <source>
        <dbReference type="ARBA" id="ARBA00001913"/>
    </source>
</evidence>
<feature type="signal peptide" evidence="6">
    <location>
        <begin position="1"/>
        <end position="29"/>
    </location>
</feature>
<dbReference type="InterPro" id="IPR024607">
    <property type="entry name" value="Sulfatase_CS"/>
</dbReference>
<evidence type="ECO:0000313" key="9">
    <source>
        <dbReference type="Proteomes" id="UP001445076"/>
    </source>
</evidence>
<reference evidence="8 9" key="1">
    <citation type="journal article" date="2024" name="BMC Genomics">
        <title>Genome assembly of redclaw crayfish (Cherax quadricarinatus) provides insights into its immune adaptation and hypoxia tolerance.</title>
        <authorList>
            <person name="Liu Z."/>
            <person name="Zheng J."/>
            <person name="Li H."/>
            <person name="Fang K."/>
            <person name="Wang S."/>
            <person name="He J."/>
            <person name="Zhou D."/>
            <person name="Weng S."/>
            <person name="Chi M."/>
            <person name="Gu Z."/>
            <person name="He J."/>
            <person name="Li F."/>
            <person name="Wang M."/>
        </authorList>
    </citation>
    <scope>NUCLEOTIDE SEQUENCE [LARGE SCALE GENOMIC DNA]</scope>
    <source>
        <strain evidence="8">ZL_2023a</strain>
    </source>
</reference>
<dbReference type="GO" id="GO:0004065">
    <property type="term" value="F:arylsulfatase activity"/>
    <property type="evidence" value="ECO:0007669"/>
    <property type="project" value="TreeGrafter"/>
</dbReference>
<name>A0AAW0X8W1_CHEQU</name>
<keyword evidence="3" id="KW-0479">Metal-binding</keyword>
<organism evidence="8 9">
    <name type="scientific">Cherax quadricarinatus</name>
    <name type="common">Australian red claw crayfish</name>
    <dbReference type="NCBI Taxonomy" id="27406"/>
    <lineage>
        <taxon>Eukaryota</taxon>
        <taxon>Metazoa</taxon>
        <taxon>Ecdysozoa</taxon>
        <taxon>Arthropoda</taxon>
        <taxon>Crustacea</taxon>
        <taxon>Multicrustacea</taxon>
        <taxon>Malacostraca</taxon>
        <taxon>Eumalacostraca</taxon>
        <taxon>Eucarida</taxon>
        <taxon>Decapoda</taxon>
        <taxon>Pleocyemata</taxon>
        <taxon>Astacidea</taxon>
        <taxon>Parastacoidea</taxon>
        <taxon>Parastacidae</taxon>
        <taxon>Cherax</taxon>
    </lineage>
</organism>
<dbReference type="SUPFAM" id="SSF53649">
    <property type="entry name" value="Alkaline phosphatase-like"/>
    <property type="match status" value="1"/>
</dbReference>
<dbReference type="Pfam" id="PF00884">
    <property type="entry name" value="Sulfatase"/>
    <property type="match status" value="1"/>
</dbReference>
<dbReference type="InterPro" id="IPR017850">
    <property type="entry name" value="Alkaline_phosphatase_core_sf"/>
</dbReference>
<sequence>MRASAMEGGVVLMVMAVLPMLLLLPFTSGTSQPPNVIIMLMDDMGWGDLGTNGEPSRETPNVDKMARDGLTVTSMYTAAPLCSPSRAALLTGRLPIRNGFYTNNTHGRNAYTPQEIVGGISQSEVLLPELLKSRGYTSGLIGKWHLGHRSPYLPLERGFDYWFGSPNCHLGPYDDVTTPNIPVFRNASMIGRYFEDFAIDESEAVSNMTRLFTEEAVSFIDRQADEGPFFLLWAADATHEPVYASSLYHATSRRGRYGDAVRELDAGVGAILDAVRDAGVDNNTLVVFTSDNGAALVSKQHGGSNGPFLCGKQTTFEGGMRAPGIFWWPGVLSPGSISHQVWTQMDLFSTVLQLAGVTPPEDRELDGLALANSLFHPDQQVLRPVFYYRGDRLMAVRQGSYKMHLWTFS</sequence>
<evidence type="ECO:0000256" key="2">
    <source>
        <dbReference type="ARBA" id="ARBA00008779"/>
    </source>
</evidence>
<evidence type="ECO:0000256" key="4">
    <source>
        <dbReference type="ARBA" id="ARBA00022801"/>
    </source>
</evidence>
<dbReference type="PROSITE" id="PS00523">
    <property type="entry name" value="SULFATASE_1"/>
    <property type="match status" value="1"/>
</dbReference>
<dbReference type="PANTHER" id="PTHR42693">
    <property type="entry name" value="ARYLSULFATASE FAMILY MEMBER"/>
    <property type="match status" value="1"/>
</dbReference>
<dbReference type="Gene3D" id="3.30.1120.10">
    <property type="match status" value="1"/>
</dbReference>
<dbReference type="EMBL" id="JARKIK010000032">
    <property type="protein sequence ID" value="KAK8740895.1"/>
    <property type="molecule type" value="Genomic_DNA"/>
</dbReference>
<keyword evidence="4" id="KW-0378">Hydrolase</keyword>
<dbReference type="InterPro" id="IPR000917">
    <property type="entry name" value="Sulfatase_N"/>
</dbReference>
<comment type="caution">
    <text evidence="8">The sequence shown here is derived from an EMBL/GenBank/DDBJ whole genome shotgun (WGS) entry which is preliminary data.</text>
</comment>
<dbReference type="InterPro" id="IPR050738">
    <property type="entry name" value="Sulfatase"/>
</dbReference>
<comment type="similarity">
    <text evidence="2">Belongs to the sulfatase family.</text>
</comment>
<evidence type="ECO:0000256" key="6">
    <source>
        <dbReference type="SAM" id="SignalP"/>
    </source>
</evidence>
<keyword evidence="5" id="KW-0106">Calcium</keyword>
<dbReference type="AlphaFoldDB" id="A0AAW0X8W1"/>
<dbReference type="GO" id="GO:0046872">
    <property type="term" value="F:metal ion binding"/>
    <property type="evidence" value="ECO:0007669"/>
    <property type="project" value="UniProtKB-KW"/>
</dbReference>
<keyword evidence="6" id="KW-0732">Signal</keyword>
<dbReference type="Gene3D" id="3.40.720.10">
    <property type="entry name" value="Alkaline Phosphatase, subunit A"/>
    <property type="match status" value="1"/>
</dbReference>
<proteinExistence type="inferred from homology"/>
<evidence type="ECO:0000256" key="5">
    <source>
        <dbReference type="ARBA" id="ARBA00022837"/>
    </source>
</evidence>
<dbReference type="Proteomes" id="UP001445076">
    <property type="component" value="Unassembled WGS sequence"/>
</dbReference>
<feature type="chain" id="PRO_5043541935" description="Sulfatase N-terminal domain-containing protein" evidence="6">
    <location>
        <begin position="30"/>
        <end position="409"/>
    </location>
</feature>
<comment type="cofactor">
    <cofactor evidence="1">
        <name>Ca(2+)</name>
        <dbReference type="ChEBI" id="CHEBI:29108"/>
    </cofactor>
</comment>